<evidence type="ECO:0000313" key="4">
    <source>
        <dbReference type="Proteomes" id="UP000308054"/>
    </source>
</evidence>
<protein>
    <submittedName>
        <fullName evidence="3">Response regulator</fullName>
    </submittedName>
</protein>
<evidence type="ECO:0000259" key="2">
    <source>
        <dbReference type="PROSITE" id="PS50110"/>
    </source>
</evidence>
<evidence type="ECO:0000313" key="3">
    <source>
        <dbReference type="EMBL" id="TGY88859.1"/>
    </source>
</evidence>
<dbReference type="GO" id="GO:0000160">
    <property type="term" value="P:phosphorelay signal transduction system"/>
    <property type="evidence" value="ECO:0007669"/>
    <property type="project" value="InterPro"/>
</dbReference>
<keyword evidence="4" id="KW-1185">Reference proteome</keyword>
<dbReference type="RefSeq" id="WP_135995399.1">
    <property type="nucleotide sequence ID" value="NZ_CP071057.1"/>
</dbReference>
<dbReference type="Proteomes" id="UP000308054">
    <property type="component" value="Unassembled WGS sequence"/>
</dbReference>
<gene>
    <name evidence="3" type="ORF">E5163_06900</name>
</gene>
<feature type="domain" description="Response regulatory" evidence="2">
    <location>
        <begin position="6"/>
        <end position="129"/>
    </location>
</feature>
<dbReference type="OrthoDB" id="7618819at2"/>
<accession>A0A4V3RY54</accession>
<dbReference type="InterPro" id="IPR011006">
    <property type="entry name" value="CheY-like_superfamily"/>
</dbReference>
<dbReference type="PROSITE" id="PS50110">
    <property type="entry name" value="RESPONSE_REGULATORY"/>
    <property type="match status" value="1"/>
</dbReference>
<proteinExistence type="predicted"/>
<organism evidence="3 4">
    <name type="scientific">Marinicauda algicola</name>
    <dbReference type="NCBI Taxonomy" id="2029849"/>
    <lineage>
        <taxon>Bacteria</taxon>
        <taxon>Pseudomonadati</taxon>
        <taxon>Pseudomonadota</taxon>
        <taxon>Alphaproteobacteria</taxon>
        <taxon>Maricaulales</taxon>
        <taxon>Maricaulaceae</taxon>
        <taxon>Marinicauda</taxon>
    </lineage>
</organism>
<keyword evidence="1" id="KW-0597">Phosphoprotein</keyword>
<comment type="caution">
    <text evidence="3">The sequence shown here is derived from an EMBL/GenBank/DDBJ whole genome shotgun (WGS) entry which is preliminary data.</text>
</comment>
<dbReference type="CDD" id="cd00156">
    <property type="entry name" value="REC"/>
    <property type="match status" value="1"/>
</dbReference>
<reference evidence="3 4" key="1">
    <citation type="journal article" date="2017" name="Int. J. Syst. Evol. Microbiol.">
        <title>Marinicauda algicola sp. nov., isolated from a marine red alga Rhodosorus marinus.</title>
        <authorList>
            <person name="Jeong S.E."/>
            <person name="Jeon S.H."/>
            <person name="Chun B.H."/>
            <person name="Kim D.W."/>
            <person name="Jeon C.O."/>
        </authorList>
    </citation>
    <scope>NUCLEOTIDE SEQUENCE [LARGE SCALE GENOMIC DNA]</scope>
    <source>
        <strain evidence="3 4">JCM 31718</strain>
    </source>
</reference>
<feature type="modified residue" description="4-aspartylphosphate" evidence="1">
    <location>
        <position position="58"/>
    </location>
</feature>
<evidence type="ECO:0000256" key="1">
    <source>
        <dbReference type="PROSITE-ProRule" id="PRU00169"/>
    </source>
</evidence>
<dbReference type="AlphaFoldDB" id="A0A4V3RY54"/>
<dbReference type="InterPro" id="IPR001789">
    <property type="entry name" value="Sig_transdc_resp-reg_receiver"/>
</dbReference>
<dbReference type="Gene3D" id="3.40.50.2300">
    <property type="match status" value="1"/>
</dbReference>
<name>A0A4V3RY54_9PROT</name>
<dbReference type="EMBL" id="SRXW01000002">
    <property type="protein sequence ID" value="TGY88859.1"/>
    <property type="molecule type" value="Genomic_DNA"/>
</dbReference>
<sequence>MPETLRVLHIEDDLADAMLLQHALHDAGAHDIELEVVRTLREARFKMARGGYDLVILDLRLPDSVSPVDTLRTAEKHANGTPLMILTGSAGVDAETVGLHINLLDKNEFFHGKDPRRSHRLLALVRDAADDALHI</sequence>
<dbReference type="SUPFAM" id="SSF52172">
    <property type="entry name" value="CheY-like"/>
    <property type="match status" value="1"/>
</dbReference>
<dbReference type="Pfam" id="PF00072">
    <property type="entry name" value="Response_reg"/>
    <property type="match status" value="1"/>
</dbReference>